<dbReference type="SUPFAM" id="SSF48317">
    <property type="entry name" value="Acid phosphatase/Vanadium-dependent haloperoxidase"/>
    <property type="match status" value="1"/>
</dbReference>
<dbReference type="Pfam" id="PF01569">
    <property type="entry name" value="PAP2"/>
    <property type="match status" value="1"/>
</dbReference>
<dbReference type="AlphaFoldDB" id="A0A146K5E3"/>
<reference evidence="3" key="1">
    <citation type="submission" date="2015-07" db="EMBL/GenBank/DDBJ databases">
        <title>Adaptation to a free-living lifestyle via gene acquisitions in the diplomonad Trepomonas sp. PC1.</title>
        <authorList>
            <person name="Xu F."/>
            <person name="Jerlstrom-Hultqvist J."/>
            <person name="Kolisko M."/>
            <person name="Simpson A.G.B."/>
            <person name="Roger A.J."/>
            <person name="Svard S.G."/>
            <person name="Andersson J.O."/>
        </authorList>
    </citation>
    <scope>NUCLEOTIDE SEQUENCE</scope>
    <source>
        <strain evidence="3">PC1</strain>
    </source>
</reference>
<proteinExistence type="predicted"/>
<organism evidence="3">
    <name type="scientific">Trepomonas sp. PC1</name>
    <dbReference type="NCBI Taxonomy" id="1076344"/>
    <lineage>
        <taxon>Eukaryota</taxon>
        <taxon>Metamonada</taxon>
        <taxon>Diplomonadida</taxon>
        <taxon>Hexamitidae</taxon>
        <taxon>Hexamitinae</taxon>
        <taxon>Trepomonas</taxon>
    </lineage>
</organism>
<feature type="transmembrane region" description="Helical" evidence="1">
    <location>
        <begin position="6"/>
        <end position="25"/>
    </location>
</feature>
<evidence type="ECO:0000313" key="3">
    <source>
        <dbReference type="EMBL" id="JAP90856.1"/>
    </source>
</evidence>
<sequence length="99" mass="11312">KHLTLNFVLALIIQLGFPGLCILILKNYFQRPRPYQTIEFSTRSDNCLVPFIQAFMKNQSKNPCNKRFVSCPSGHTSATFSIFLACIVLLSQNQNFIQN</sequence>
<name>A0A146K5E3_9EUKA</name>
<keyword evidence="1" id="KW-1133">Transmembrane helix</keyword>
<accession>A0A146K5E3</accession>
<feature type="non-terminal residue" evidence="3">
    <location>
        <position position="1"/>
    </location>
</feature>
<gene>
    <name evidence="3" type="ORF">TPC1_17720</name>
</gene>
<keyword evidence="1" id="KW-0472">Membrane</keyword>
<dbReference type="InterPro" id="IPR036938">
    <property type="entry name" value="PAP2/HPO_sf"/>
</dbReference>
<dbReference type="Gene3D" id="1.20.144.10">
    <property type="entry name" value="Phosphatidic acid phosphatase type 2/haloperoxidase"/>
    <property type="match status" value="1"/>
</dbReference>
<keyword evidence="1" id="KW-0812">Transmembrane</keyword>
<evidence type="ECO:0000259" key="2">
    <source>
        <dbReference type="Pfam" id="PF01569"/>
    </source>
</evidence>
<protein>
    <submittedName>
        <fullName evidence="3">PAP2 superfamily protein</fullName>
    </submittedName>
</protein>
<dbReference type="EMBL" id="GDID01005750">
    <property type="protein sequence ID" value="JAP90856.1"/>
    <property type="molecule type" value="Transcribed_RNA"/>
</dbReference>
<dbReference type="InterPro" id="IPR000326">
    <property type="entry name" value="PAP2/HPO"/>
</dbReference>
<feature type="non-terminal residue" evidence="3">
    <location>
        <position position="99"/>
    </location>
</feature>
<evidence type="ECO:0000256" key="1">
    <source>
        <dbReference type="SAM" id="Phobius"/>
    </source>
</evidence>
<feature type="domain" description="Phosphatidic acid phosphatase type 2/haloperoxidase" evidence="2">
    <location>
        <begin position="8"/>
        <end position="96"/>
    </location>
</feature>
<dbReference type="CDD" id="cd01610">
    <property type="entry name" value="PAP2_like"/>
    <property type="match status" value="1"/>
</dbReference>